<name>W4M1W8_9BACT</name>
<organism evidence="1 2">
    <name type="scientific">Candidatus Entotheonella gemina</name>
    <dbReference type="NCBI Taxonomy" id="1429439"/>
    <lineage>
        <taxon>Bacteria</taxon>
        <taxon>Pseudomonadati</taxon>
        <taxon>Nitrospinota/Tectimicrobiota group</taxon>
        <taxon>Candidatus Tectimicrobiota</taxon>
        <taxon>Candidatus Entotheonellia</taxon>
        <taxon>Candidatus Entotheonellales</taxon>
        <taxon>Candidatus Entotheonellaceae</taxon>
        <taxon>Candidatus Entotheonella</taxon>
    </lineage>
</organism>
<protein>
    <submittedName>
        <fullName evidence="1">Uncharacterized protein</fullName>
    </submittedName>
</protein>
<proteinExistence type="predicted"/>
<gene>
    <name evidence="1" type="ORF">ETSY2_30500</name>
</gene>
<accession>W4M1W8</accession>
<dbReference type="AlphaFoldDB" id="W4M1W8"/>
<evidence type="ECO:0000313" key="2">
    <source>
        <dbReference type="Proteomes" id="UP000019140"/>
    </source>
</evidence>
<dbReference type="EMBL" id="AZHX01001291">
    <property type="protein sequence ID" value="ETX04148.1"/>
    <property type="molecule type" value="Genomic_DNA"/>
</dbReference>
<sequence>MFEKARKWIKSHHRCKGGDAGQQDDTDNAVVVESAAYLYSARILVQRENPVKLQERKTDGRTHD</sequence>
<comment type="caution">
    <text evidence="1">The sequence shown here is derived from an EMBL/GenBank/DDBJ whole genome shotgun (WGS) entry which is preliminary data.</text>
</comment>
<evidence type="ECO:0000313" key="1">
    <source>
        <dbReference type="EMBL" id="ETX04148.1"/>
    </source>
</evidence>
<reference evidence="1 2" key="1">
    <citation type="journal article" date="2014" name="Nature">
        <title>An environmental bacterial taxon with a large and distinct metabolic repertoire.</title>
        <authorList>
            <person name="Wilson M.C."/>
            <person name="Mori T."/>
            <person name="Ruckert C."/>
            <person name="Uria A.R."/>
            <person name="Helf M.J."/>
            <person name="Takada K."/>
            <person name="Gernert C."/>
            <person name="Steffens U.A."/>
            <person name="Heycke N."/>
            <person name="Schmitt S."/>
            <person name="Rinke C."/>
            <person name="Helfrich E.J."/>
            <person name="Brachmann A.O."/>
            <person name="Gurgui C."/>
            <person name="Wakimoto T."/>
            <person name="Kracht M."/>
            <person name="Crusemann M."/>
            <person name="Hentschel U."/>
            <person name="Abe I."/>
            <person name="Matsunaga S."/>
            <person name="Kalinowski J."/>
            <person name="Takeyama H."/>
            <person name="Piel J."/>
        </authorList>
    </citation>
    <scope>NUCLEOTIDE SEQUENCE [LARGE SCALE GENOMIC DNA]</scope>
    <source>
        <strain evidence="2">TSY2</strain>
    </source>
</reference>
<dbReference type="HOGENOM" id="CLU_2859340_0_0_7"/>
<keyword evidence="2" id="KW-1185">Reference proteome</keyword>
<dbReference type="Proteomes" id="UP000019140">
    <property type="component" value="Unassembled WGS sequence"/>
</dbReference>